<accession>A0A1Q9LHA1</accession>
<dbReference type="PANTHER" id="PTHR46623:SF6">
    <property type="entry name" value="ALPHA_BETA-HYDROLASES SUPERFAMILY PROTEIN"/>
    <property type="match status" value="1"/>
</dbReference>
<dbReference type="InterPro" id="IPR002925">
    <property type="entry name" value="Dienelactn_hydro"/>
</dbReference>
<proteinExistence type="predicted"/>
<dbReference type="STRING" id="1193682.BJP25_00855"/>
<keyword evidence="3" id="KW-1185">Reference proteome</keyword>
<dbReference type="GO" id="GO:0016787">
    <property type="term" value="F:hydrolase activity"/>
    <property type="evidence" value="ECO:0007669"/>
    <property type="project" value="InterPro"/>
</dbReference>
<name>A0A1Q9LHA1_9PSEU</name>
<protein>
    <submittedName>
        <fullName evidence="2">Carboxymethylenebutenolidase</fullName>
    </submittedName>
</protein>
<sequence length="215" mass="22483">MVQTRTEDVPTAAATVRLTCAEPDGVVRGGLVVLPEARGVTEAVRGVVAGLAAEGWLVAVPHLHHGEHHEVDDPDLDALSGPAVLTAHDAAAGWLAGHGVTPDRTGVIGFELGGAAAVLVATARDLGAAVTVAGGGILEPLAPSLPALVEVAGELRCPWLGLYREEGDDITPEQVEKLRDAASTAQTATDVVRFRFDSTYEAWQRALNWFDAHLR</sequence>
<evidence type="ECO:0000259" key="1">
    <source>
        <dbReference type="Pfam" id="PF01738"/>
    </source>
</evidence>
<gene>
    <name evidence="2" type="ORF">BJP25_00855</name>
</gene>
<feature type="domain" description="Dienelactone hydrolase" evidence="1">
    <location>
        <begin position="20"/>
        <end position="194"/>
    </location>
</feature>
<dbReference type="Pfam" id="PF01738">
    <property type="entry name" value="DLH"/>
    <property type="match status" value="1"/>
</dbReference>
<dbReference type="SUPFAM" id="SSF53474">
    <property type="entry name" value="alpha/beta-Hydrolases"/>
    <property type="match status" value="1"/>
</dbReference>
<dbReference type="Gene3D" id="3.40.50.1820">
    <property type="entry name" value="alpha/beta hydrolase"/>
    <property type="match status" value="1"/>
</dbReference>
<dbReference type="PANTHER" id="PTHR46623">
    <property type="entry name" value="CARBOXYMETHYLENEBUTENOLIDASE-RELATED"/>
    <property type="match status" value="1"/>
</dbReference>
<dbReference type="EMBL" id="MKQR01000023">
    <property type="protein sequence ID" value="OLR91421.1"/>
    <property type="molecule type" value="Genomic_DNA"/>
</dbReference>
<organism evidence="2 3">
    <name type="scientific">Actinokineospora bangkokensis</name>
    <dbReference type="NCBI Taxonomy" id="1193682"/>
    <lineage>
        <taxon>Bacteria</taxon>
        <taxon>Bacillati</taxon>
        <taxon>Actinomycetota</taxon>
        <taxon>Actinomycetes</taxon>
        <taxon>Pseudonocardiales</taxon>
        <taxon>Pseudonocardiaceae</taxon>
        <taxon>Actinokineospora</taxon>
    </lineage>
</organism>
<dbReference type="OrthoDB" id="188362at2"/>
<dbReference type="RefSeq" id="WP_075976818.1">
    <property type="nucleotide sequence ID" value="NZ_MKQR01000023.1"/>
</dbReference>
<comment type="caution">
    <text evidence="2">The sequence shown here is derived from an EMBL/GenBank/DDBJ whole genome shotgun (WGS) entry which is preliminary data.</text>
</comment>
<dbReference type="InterPro" id="IPR051049">
    <property type="entry name" value="Dienelactone_hydrolase-like"/>
</dbReference>
<dbReference type="InterPro" id="IPR029058">
    <property type="entry name" value="AB_hydrolase_fold"/>
</dbReference>
<evidence type="ECO:0000313" key="3">
    <source>
        <dbReference type="Proteomes" id="UP000186040"/>
    </source>
</evidence>
<reference evidence="2 3" key="1">
    <citation type="submission" date="2016-10" db="EMBL/GenBank/DDBJ databases">
        <title>The Draft Genome Sequence of Actinokineospora bangkokensis 44EHWT reveals the biosynthetic pathway of antifungal compounds Thailandins with unusual extender unit butylmalonyl-CoA.</title>
        <authorList>
            <person name="Greule A."/>
            <person name="Intra B."/>
            <person name="Flemming S."/>
            <person name="Rommel M.G."/>
            <person name="Panbangred W."/>
            <person name="Bechthold A."/>
        </authorList>
    </citation>
    <scope>NUCLEOTIDE SEQUENCE [LARGE SCALE GENOMIC DNA]</scope>
    <source>
        <strain evidence="2 3">44EHW</strain>
    </source>
</reference>
<evidence type="ECO:0000313" key="2">
    <source>
        <dbReference type="EMBL" id="OLR91421.1"/>
    </source>
</evidence>
<dbReference type="Proteomes" id="UP000186040">
    <property type="component" value="Unassembled WGS sequence"/>
</dbReference>
<dbReference type="AlphaFoldDB" id="A0A1Q9LHA1"/>